<protein>
    <recommendedName>
        <fullName evidence="6">Protein YIP</fullName>
    </recommendedName>
</protein>
<dbReference type="Pfam" id="PF04893">
    <property type="entry name" value="Yip1"/>
    <property type="match status" value="1"/>
</dbReference>
<dbReference type="GeneID" id="43584434"/>
<keyword evidence="5 6" id="KW-0472">Membrane</keyword>
<feature type="region of interest" description="Disordered" evidence="7">
    <location>
        <begin position="1"/>
        <end position="47"/>
    </location>
</feature>
<evidence type="ECO:0000313" key="10">
    <source>
        <dbReference type="Proteomes" id="UP000398389"/>
    </source>
</evidence>
<evidence type="ECO:0000256" key="4">
    <source>
        <dbReference type="ARBA" id="ARBA00022989"/>
    </source>
</evidence>
<keyword evidence="4 6" id="KW-1133">Transmembrane helix</keyword>
<evidence type="ECO:0000256" key="7">
    <source>
        <dbReference type="SAM" id="MobiDB-lite"/>
    </source>
</evidence>
<dbReference type="AlphaFoldDB" id="A0A5E8C0M8"/>
<dbReference type="Proteomes" id="UP000398389">
    <property type="component" value="Unassembled WGS sequence"/>
</dbReference>
<feature type="compositionally biased region" description="Polar residues" evidence="7">
    <location>
        <begin position="1"/>
        <end position="26"/>
    </location>
</feature>
<evidence type="ECO:0000256" key="6">
    <source>
        <dbReference type="RuleBase" id="RU361264"/>
    </source>
</evidence>
<dbReference type="InterPro" id="IPR006977">
    <property type="entry name" value="Yip1_dom"/>
</dbReference>
<sequence length="251" mass="27153">MSYYSQNVYSQPPSSSSGLQFLPTQFSSSTQSSSTSQGMMSGQGTGSYSGYGEGVREPLSTGILAAFGTQGYSDEPPLLEELGFNFSHIKQKTLTVLNPFQEIEQNIMDDSDLAGPILFCLLFGTFLLLSGKIHFGYIYGAALIGTLSLYAILNLMSLTKSIDFIRVASVLGYCLLPLVANSSLAVFLSMDNAIGYAVSSLAILWCTYSSSAIFVAVLQLSEMRVLVAYPLILFYGVFSFMTIFAENSTKI</sequence>
<feature type="transmembrane region" description="Helical" evidence="6">
    <location>
        <begin position="113"/>
        <end position="131"/>
    </location>
</feature>
<evidence type="ECO:0000313" key="9">
    <source>
        <dbReference type="EMBL" id="VVT57264.1"/>
    </source>
</evidence>
<dbReference type="EMBL" id="CABVLU010000004">
    <property type="protein sequence ID" value="VVT57264.1"/>
    <property type="molecule type" value="Genomic_DNA"/>
</dbReference>
<comment type="similarity">
    <text evidence="2 6">Belongs to the YIP1 family.</text>
</comment>
<feature type="compositionally biased region" description="Low complexity" evidence="7">
    <location>
        <begin position="27"/>
        <end position="40"/>
    </location>
</feature>
<dbReference type="PANTHER" id="PTHR21236:SF2">
    <property type="entry name" value="PROTEIN YIPF"/>
    <property type="match status" value="1"/>
</dbReference>
<dbReference type="PANTHER" id="PTHR21236">
    <property type="entry name" value="GOLGI MEMBRANE PROTEIN YIP1"/>
    <property type="match status" value="1"/>
</dbReference>
<evidence type="ECO:0000256" key="1">
    <source>
        <dbReference type="ARBA" id="ARBA00004141"/>
    </source>
</evidence>
<dbReference type="RefSeq" id="XP_031856225.1">
    <property type="nucleotide sequence ID" value="XM_032000334.1"/>
</dbReference>
<organism evidence="9 10">
    <name type="scientific">Magnusiomyces paraingens</name>
    <dbReference type="NCBI Taxonomy" id="2606893"/>
    <lineage>
        <taxon>Eukaryota</taxon>
        <taxon>Fungi</taxon>
        <taxon>Dikarya</taxon>
        <taxon>Ascomycota</taxon>
        <taxon>Saccharomycotina</taxon>
        <taxon>Dipodascomycetes</taxon>
        <taxon>Dipodascales</taxon>
        <taxon>Dipodascaceae</taxon>
        <taxon>Magnusiomyces</taxon>
    </lineage>
</organism>
<dbReference type="OrthoDB" id="440385at2759"/>
<dbReference type="GO" id="GO:0048280">
    <property type="term" value="P:vesicle fusion with Golgi apparatus"/>
    <property type="evidence" value="ECO:0007669"/>
    <property type="project" value="TreeGrafter"/>
</dbReference>
<dbReference type="GO" id="GO:0006888">
    <property type="term" value="P:endoplasmic reticulum to Golgi vesicle-mediated transport"/>
    <property type="evidence" value="ECO:0007669"/>
    <property type="project" value="InterPro"/>
</dbReference>
<feature type="domain" description="Yip1" evidence="8">
    <location>
        <begin position="96"/>
        <end position="241"/>
    </location>
</feature>
<evidence type="ECO:0000256" key="2">
    <source>
        <dbReference type="ARBA" id="ARBA00010596"/>
    </source>
</evidence>
<accession>A0A5E8C0M8</accession>
<proteinExistence type="inferred from homology"/>
<reference evidence="9 10" key="1">
    <citation type="submission" date="2019-09" db="EMBL/GenBank/DDBJ databases">
        <authorList>
            <person name="Brejova B."/>
        </authorList>
    </citation>
    <scope>NUCLEOTIDE SEQUENCE [LARGE SCALE GENOMIC DNA]</scope>
</reference>
<feature type="transmembrane region" description="Helical" evidence="6">
    <location>
        <begin position="170"/>
        <end position="188"/>
    </location>
</feature>
<name>A0A5E8C0M8_9ASCO</name>
<dbReference type="GO" id="GO:0000139">
    <property type="term" value="C:Golgi membrane"/>
    <property type="evidence" value="ECO:0007669"/>
    <property type="project" value="UniProtKB-SubCell"/>
</dbReference>
<feature type="transmembrane region" description="Helical" evidence="6">
    <location>
        <begin position="225"/>
        <end position="245"/>
    </location>
</feature>
<evidence type="ECO:0000256" key="5">
    <source>
        <dbReference type="ARBA" id="ARBA00023136"/>
    </source>
</evidence>
<keyword evidence="10" id="KW-1185">Reference proteome</keyword>
<comment type="subcellular location">
    <subcellularLocation>
        <location evidence="6">Golgi apparatus membrane</location>
        <topology evidence="6">Multi-pass membrane protein</topology>
    </subcellularLocation>
    <subcellularLocation>
        <location evidence="1">Membrane</location>
        <topology evidence="1">Multi-pass membrane protein</topology>
    </subcellularLocation>
</comment>
<feature type="transmembrane region" description="Helical" evidence="6">
    <location>
        <begin position="194"/>
        <end position="218"/>
    </location>
</feature>
<evidence type="ECO:0000259" key="8">
    <source>
        <dbReference type="Pfam" id="PF04893"/>
    </source>
</evidence>
<keyword evidence="3 6" id="KW-0812">Transmembrane</keyword>
<evidence type="ECO:0000256" key="3">
    <source>
        <dbReference type="ARBA" id="ARBA00022692"/>
    </source>
</evidence>
<dbReference type="GO" id="GO:0005802">
    <property type="term" value="C:trans-Golgi network"/>
    <property type="evidence" value="ECO:0007669"/>
    <property type="project" value="TreeGrafter"/>
</dbReference>
<dbReference type="InterPro" id="IPR045231">
    <property type="entry name" value="Yip1/4-like"/>
</dbReference>
<gene>
    <name evidence="9" type="ORF">SAPINGB_P005620</name>
</gene>
<feature type="transmembrane region" description="Helical" evidence="6">
    <location>
        <begin position="137"/>
        <end position="158"/>
    </location>
</feature>